<keyword evidence="3" id="KW-1185">Reference proteome</keyword>
<feature type="compositionally biased region" description="Basic residues" evidence="1">
    <location>
        <begin position="73"/>
        <end position="82"/>
    </location>
</feature>
<dbReference type="AlphaFoldDB" id="A0A261U553"/>
<comment type="caution">
    <text evidence="2">The sequence shown here is derived from an EMBL/GenBank/DDBJ whole genome shotgun (WGS) entry which is preliminary data.</text>
</comment>
<name>A0A261U553_9BORD</name>
<evidence type="ECO:0000256" key="1">
    <source>
        <dbReference type="SAM" id="MobiDB-lite"/>
    </source>
</evidence>
<sequence>MVMVTARSSFMHGGVRRPGDEFDVSDVQAKELVRRGLAKLTEGDVPPQAAGIPLSASPVAQVSPQTIAQPSKRGGRRKKAAE</sequence>
<evidence type="ECO:0000313" key="3">
    <source>
        <dbReference type="Proteomes" id="UP000216885"/>
    </source>
</evidence>
<feature type="compositionally biased region" description="Polar residues" evidence="1">
    <location>
        <begin position="58"/>
        <end position="69"/>
    </location>
</feature>
<evidence type="ECO:0000313" key="2">
    <source>
        <dbReference type="EMBL" id="OZI56745.1"/>
    </source>
</evidence>
<protein>
    <submittedName>
        <fullName evidence="2">Uncharacterized protein</fullName>
    </submittedName>
</protein>
<dbReference type="Proteomes" id="UP000216885">
    <property type="component" value="Unassembled WGS sequence"/>
</dbReference>
<organism evidence="2 3">
    <name type="scientific">Bordetella genomosp. 4</name>
    <dbReference type="NCBI Taxonomy" id="463044"/>
    <lineage>
        <taxon>Bacteria</taxon>
        <taxon>Pseudomonadati</taxon>
        <taxon>Pseudomonadota</taxon>
        <taxon>Betaproteobacteria</taxon>
        <taxon>Burkholderiales</taxon>
        <taxon>Alcaligenaceae</taxon>
        <taxon>Bordetella</taxon>
    </lineage>
</organism>
<proteinExistence type="predicted"/>
<feature type="region of interest" description="Disordered" evidence="1">
    <location>
        <begin position="1"/>
        <end position="22"/>
    </location>
</feature>
<dbReference type="EMBL" id="NEVQ01000013">
    <property type="protein sequence ID" value="OZI56745.1"/>
    <property type="molecule type" value="Genomic_DNA"/>
</dbReference>
<accession>A0A261U553</accession>
<reference evidence="2 3" key="1">
    <citation type="submission" date="2017-05" db="EMBL/GenBank/DDBJ databases">
        <title>Complete and WGS of Bordetella genogroups.</title>
        <authorList>
            <person name="Spilker T."/>
            <person name="LiPuma J."/>
        </authorList>
    </citation>
    <scope>NUCLEOTIDE SEQUENCE [LARGE SCALE GENOMIC DNA]</scope>
    <source>
        <strain evidence="2 3">AU9919</strain>
    </source>
</reference>
<gene>
    <name evidence="2" type="ORF">CAL20_15205</name>
</gene>
<feature type="region of interest" description="Disordered" evidence="1">
    <location>
        <begin position="41"/>
        <end position="82"/>
    </location>
</feature>